<dbReference type="RefSeq" id="WP_192277434.1">
    <property type="nucleotide sequence ID" value="NZ_JACZDF010000001.1"/>
</dbReference>
<evidence type="ECO:0000256" key="9">
    <source>
        <dbReference type="ARBA" id="ARBA00023125"/>
    </source>
</evidence>
<dbReference type="Gene3D" id="3.40.50.300">
    <property type="entry name" value="P-loop containing nucleotide triphosphate hydrolases"/>
    <property type="match status" value="2"/>
</dbReference>
<dbReference type="PANTHER" id="PTHR11070:SF59">
    <property type="entry name" value="DNA 3'-5' HELICASE"/>
    <property type="match status" value="1"/>
</dbReference>
<keyword evidence="2" id="KW-0540">Nuclease</keyword>
<dbReference type="InterPro" id="IPR011604">
    <property type="entry name" value="PDDEXK-like_dom_sf"/>
</dbReference>
<evidence type="ECO:0000256" key="10">
    <source>
        <dbReference type="ARBA" id="ARBA00023204"/>
    </source>
</evidence>
<evidence type="ECO:0000256" key="8">
    <source>
        <dbReference type="ARBA" id="ARBA00022840"/>
    </source>
</evidence>
<dbReference type="Gene3D" id="3.90.320.10">
    <property type="match status" value="1"/>
</dbReference>
<keyword evidence="19" id="KW-1185">Reference proteome</keyword>
<keyword evidence="3 15" id="KW-0547">Nucleotide-binding</keyword>
<dbReference type="SUPFAM" id="SSF52540">
    <property type="entry name" value="P-loop containing nucleoside triphosphate hydrolases"/>
    <property type="match status" value="1"/>
</dbReference>
<keyword evidence="4" id="KW-0227">DNA damage</keyword>
<comment type="catalytic activity">
    <reaction evidence="12">
        <text>Couples ATP hydrolysis with the unwinding of duplex DNA by translocating in the 3'-5' direction.</text>
        <dbReference type="EC" id="5.6.2.4"/>
    </reaction>
</comment>
<keyword evidence="7" id="KW-0269">Exonuclease</keyword>
<evidence type="ECO:0000259" key="17">
    <source>
        <dbReference type="PROSITE" id="PS51217"/>
    </source>
</evidence>
<evidence type="ECO:0000256" key="11">
    <source>
        <dbReference type="ARBA" id="ARBA00023235"/>
    </source>
</evidence>
<dbReference type="InterPro" id="IPR000212">
    <property type="entry name" value="DNA_helicase_UvrD/REP"/>
</dbReference>
<feature type="binding site" evidence="15">
    <location>
        <begin position="37"/>
        <end position="44"/>
    </location>
    <ligand>
        <name>ATP</name>
        <dbReference type="ChEBI" id="CHEBI:30616"/>
    </ligand>
</feature>
<evidence type="ECO:0000256" key="5">
    <source>
        <dbReference type="ARBA" id="ARBA00022801"/>
    </source>
</evidence>
<feature type="domain" description="UvrD-like helicase ATP-binding" evidence="16">
    <location>
        <begin position="16"/>
        <end position="331"/>
    </location>
</feature>
<evidence type="ECO:0000313" key="18">
    <source>
        <dbReference type="EMBL" id="MBD9698343.1"/>
    </source>
</evidence>
<protein>
    <recommendedName>
        <fullName evidence="13">DNA 3'-5' helicase</fullName>
        <ecNumber evidence="13">5.6.2.4</ecNumber>
    </recommendedName>
</protein>
<dbReference type="EMBL" id="JACZDF010000001">
    <property type="protein sequence ID" value="MBD9698343.1"/>
    <property type="molecule type" value="Genomic_DNA"/>
</dbReference>
<keyword evidence="6 15" id="KW-0347">Helicase</keyword>
<dbReference type="InterPro" id="IPR013986">
    <property type="entry name" value="DExx_box_DNA_helicase_dom_sf"/>
</dbReference>
<dbReference type="InterPro" id="IPR038726">
    <property type="entry name" value="PDDEXK_AddAB-type"/>
</dbReference>
<keyword evidence="8 15" id="KW-0067">ATP-binding</keyword>
<dbReference type="Pfam" id="PF12705">
    <property type="entry name" value="PDDEXK_1"/>
    <property type="match status" value="1"/>
</dbReference>
<dbReference type="InterPro" id="IPR027417">
    <property type="entry name" value="P-loop_NTPase"/>
</dbReference>
<evidence type="ECO:0000259" key="16">
    <source>
        <dbReference type="PROSITE" id="PS51198"/>
    </source>
</evidence>
<dbReference type="PROSITE" id="PS51198">
    <property type="entry name" value="UVRD_HELICASE_ATP_BIND"/>
    <property type="match status" value="1"/>
</dbReference>
<keyword evidence="10" id="KW-0234">DNA repair</keyword>
<keyword evidence="11" id="KW-0413">Isomerase</keyword>
<evidence type="ECO:0000256" key="12">
    <source>
        <dbReference type="ARBA" id="ARBA00034617"/>
    </source>
</evidence>
<comment type="caution">
    <text evidence="18">The sequence shown here is derived from an EMBL/GenBank/DDBJ whole genome shotgun (WGS) entry which is preliminary data.</text>
</comment>
<dbReference type="PROSITE" id="PS51217">
    <property type="entry name" value="UVRD_HELICASE_CTER"/>
    <property type="match status" value="1"/>
</dbReference>
<dbReference type="Pfam" id="PF00580">
    <property type="entry name" value="UvrD-helicase"/>
    <property type="match status" value="1"/>
</dbReference>
<evidence type="ECO:0000256" key="13">
    <source>
        <dbReference type="ARBA" id="ARBA00034808"/>
    </source>
</evidence>
<dbReference type="Gene3D" id="1.10.10.160">
    <property type="match status" value="1"/>
</dbReference>
<dbReference type="InterPro" id="IPR014017">
    <property type="entry name" value="DNA_helicase_UvrD-like_C"/>
</dbReference>
<dbReference type="PANTHER" id="PTHR11070">
    <property type="entry name" value="UVRD / RECB / PCRA DNA HELICASE FAMILY MEMBER"/>
    <property type="match status" value="1"/>
</dbReference>
<dbReference type="Proteomes" id="UP000642107">
    <property type="component" value="Unassembled WGS sequence"/>
</dbReference>
<accession>A0ABR9DMI5</accession>
<evidence type="ECO:0000256" key="4">
    <source>
        <dbReference type="ARBA" id="ARBA00022763"/>
    </source>
</evidence>
<evidence type="ECO:0000256" key="3">
    <source>
        <dbReference type="ARBA" id="ARBA00022741"/>
    </source>
</evidence>
<dbReference type="InterPro" id="IPR014016">
    <property type="entry name" value="UvrD-like_ATP-bd"/>
</dbReference>
<comment type="similarity">
    <text evidence="1">Belongs to the helicase family. UvrD subfamily.</text>
</comment>
<sequence length="1085" mass="113874">MRARLAPADAPLVLVPDAAQDAAVTRARTERALLVTGAPGTGRTTTTLRIAADHLAPADGRAPLDPASVLVVAATRRGAGQIRDRLAALTGRTVGAPLVRTAPSVAHAILRRRAAALELPAPTLISGPEQDLVLAELLEGHLDGEGTDLVLPPGVPPEALRTRGFRDELRDVLMRAAERGLDPVELDELGVARERPAWRLAARLMEEYRDVMALRTLTPDLGERVDPASVVHEAVEALLAWDDEVPRATRPRWDLVVVDDYQEATQALARLCDLLLDDGARLVLLGDPDLAVQGFRGAVPGLVAQAAAPRASGTAAFGAEHVVLGTVHRHGPALREVTTRVASLVGAVGTVAHRKAEAADTATPGTVRTAILDGAAQEHAYVAHALRSWHLREGLPWSEMVVLARSGGQVAALRRALTAASVPVTVLGSEGPLRDEPAVRPLLDAVEVASGAELDADRAVALLLSPIGGLDVVGLRRLRRALRADELSSGGTRTSDALLVEVLADPVRSEVLPSAVRRAPARVARVLARGREAAALSGADAQTVLWAVWDATGLAPLWRDAALGGGAAGARADRDLDAVLALFKAAEWFVERNARRTPGMFVDHVRSQELPADSLAQRGGVTDAVSVLTPAGAAGREWRAVVVAGVQEGVWPDLRLRDTLLGAQALVDAVAGQDVADGDPERLARARRAVLSDEVRAFLVAVSRAREHLLVTAVSDTEQLPSVLLDLVEPPGPDVDEDAPDPRRREAPVALDLRGLVLRARLLLQVGSTDGLVGGERFATSPGGAAHEAARAEAADVLALLADMGVGVADPAGWYGTHDVSSTAPAWGPDDRVRVSPSKVEQVHRCALRWALEASGGRAADAVQQSLGTLVHAIAETYPSGSFSELVGELERRWPELGLRPGWPETVARTRARTMIDRLAQHMAASGEVLATEARFAAEIGRADLVGSVDRLVRQPDGSIVVEDLKTGAAGNAKDAEVNPQLGAYQVALEAGAFADVPGVGEAPVSGGARLVHVGGTSKGPSLREQPPLADAEDPGWARELVEGAATAMAAATFTATRNSMCDFCPVRRSCPLQEEGRTMGGTTA</sequence>
<feature type="domain" description="UvrD-like helicase C-terminal" evidence="17">
    <location>
        <begin position="336"/>
        <end position="635"/>
    </location>
</feature>
<evidence type="ECO:0000313" key="19">
    <source>
        <dbReference type="Proteomes" id="UP000642107"/>
    </source>
</evidence>
<evidence type="ECO:0000256" key="6">
    <source>
        <dbReference type="ARBA" id="ARBA00022806"/>
    </source>
</evidence>
<evidence type="ECO:0000256" key="14">
    <source>
        <dbReference type="ARBA" id="ARBA00048988"/>
    </source>
</evidence>
<organism evidence="18 19">
    <name type="scientific">Flavimobilis rhizosphaerae</name>
    <dbReference type="NCBI Taxonomy" id="2775421"/>
    <lineage>
        <taxon>Bacteria</taxon>
        <taxon>Bacillati</taxon>
        <taxon>Actinomycetota</taxon>
        <taxon>Actinomycetes</taxon>
        <taxon>Micrococcales</taxon>
        <taxon>Jonesiaceae</taxon>
        <taxon>Flavimobilis</taxon>
    </lineage>
</organism>
<evidence type="ECO:0000256" key="1">
    <source>
        <dbReference type="ARBA" id="ARBA00009922"/>
    </source>
</evidence>
<keyword evidence="9" id="KW-0238">DNA-binding</keyword>
<evidence type="ECO:0000256" key="7">
    <source>
        <dbReference type="ARBA" id="ARBA00022839"/>
    </source>
</evidence>
<name>A0ABR9DMI5_9MICO</name>
<keyword evidence="5 15" id="KW-0378">Hydrolase</keyword>
<reference evidence="18 19" key="1">
    <citation type="submission" date="2020-09" db="EMBL/GenBank/DDBJ databases">
        <title>Flavimobilis rhizosphaerae sp. nov., isolated from rhizosphere soil of Spartina alterniflora.</title>
        <authorList>
            <person name="Hanqin C."/>
        </authorList>
    </citation>
    <scope>NUCLEOTIDE SEQUENCE [LARGE SCALE GENOMIC DNA]</scope>
    <source>
        <strain evidence="18 19">GY 10621</strain>
    </source>
</reference>
<dbReference type="GO" id="GO:0004386">
    <property type="term" value="F:helicase activity"/>
    <property type="evidence" value="ECO:0007669"/>
    <property type="project" value="UniProtKB-KW"/>
</dbReference>
<evidence type="ECO:0000256" key="15">
    <source>
        <dbReference type="PROSITE-ProRule" id="PRU00560"/>
    </source>
</evidence>
<dbReference type="Gene3D" id="1.10.486.10">
    <property type="entry name" value="PCRA, domain 4"/>
    <property type="match status" value="1"/>
</dbReference>
<evidence type="ECO:0000256" key="2">
    <source>
        <dbReference type="ARBA" id="ARBA00022722"/>
    </source>
</evidence>
<proteinExistence type="inferred from homology"/>
<gene>
    <name evidence="18" type="ORF">IGS67_02385</name>
</gene>
<comment type="catalytic activity">
    <reaction evidence="14">
        <text>ATP + H2O = ADP + phosphate + H(+)</text>
        <dbReference type="Rhea" id="RHEA:13065"/>
        <dbReference type="ChEBI" id="CHEBI:15377"/>
        <dbReference type="ChEBI" id="CHEBI:15378"/>
        <dbReference type="ChEBI" id="CHEBI:30616"/>
        <dbReference type="ChEBI" id="CHEBI:43474"/>
        <dbReference type="ChEBI" id="CHEBI:456216"/>
        <dbReference type="EC" id="5.6.2.4"/>
    </reaction>
</comment>
<dbReference type="EC" id="5.6.2.4" evidence="13"/>